<evidence type="ECO:0000256" key="2">
    <source>
        <dbReference type="ARBA" id="ARBA00022840"/>
    </source>
</evidence>
<dbReference type="Pfam" id="PF02359">
    <property type="entry name" value="CDC48_N"/>
    <property type="match status" value="1"/>
</dbReference>
<feature type="region of interest" description="Disordered" evidence="3">
    <location>
        <begin position="249"/>
        <end position="311"/>
    </location>
</feature>
<dbReference type="InterPro" id="IPR029067">
    <property type="entry name" value="CDC48_domain_2-like_sf"/>
</dbReference>
<dbReference type="Pfam" id="PF00004">
    <property type="entry name" value="AAA"/>
    <property type="match status" value="1"/>
</dbReference>
<dbReference type="Gene3D" id="3.40.50.300">
    <property type="entry name" value="P-loop containing nucleotide triphosphate hydrolases"/>
    <property type="match status" value="1"/>
</dbReference>
<dbReference type="PANTHER" id="PTHR23077">
    <property type="entry name" value="AAA-FAMILY ATPASE"/>
    <property type="match status" value="1"/>
</dbReference>
<protein>
    <recommendedName>
        <fullName evidence="8">ATPase AAA-type core domain-containing protein</fullName>
    </recommendedName>
</protein>
<dbReference type="InterPro" id="IPR003338">
    <property type="entry name" value="CDC4_N-term_subdom"/>
</dbReference>
<dbReference type="OrthoDB" id="27435at2759"/>
<dbReference type="AlphaFoldDB" id="A0A6H5H361"/>
<dbReference type="GO" id="GO:0005634">
    <property type="term" value="C:nucleus"/>
    <property type="evidence" value="ECO:0007669"/>
    <property type="project" value="TreeGrafter"/>
</dbReference>
<sequence>MYNFDQIFRGDTVLLKGKKKKATLCVVISDPTCPNENIRMNRVVRNNLRVRIADVVAIAQCPNVAYGKRIQILPIAIAFLITREPHVPAQRRTSAVRRARHQSECRTTRRLRRRDGRWSHPCDFPFTGRAGLPVVETDPRPYCLVAPDTIIHTEGEPIRREDEENQLNAVGYDDIAFEEADRNGPSIIFIDELDAIAPKRDKVHGEVERRIVSQLLTLMDGLRSSANIIVMAATNRPNSIDGALRSQTHNETEAQTHNRNRSQTHNETETQSHNRTRSQTHNEAKTRTHNQTHRNQNLKSKSHSVDESHNSCGRCWRDTMSQKVCWEESQNPLGRKRTL</sequence>
<name>A0A6H5H361_9HEMI</name>
<keyword evidence="7" id="KW-1185">Reference proteome</keyword>
<feature type="domain" description="CDC48 N-terminal subdomain" evidence="5">
    <location>
        <begin position="6"/>
        <end position="61"/>
    </location>
</feature>
<keyword evidence="1" id="KW-0547">Nucleotide-binding</keyword>
<dbReference type="GO" id="GO:0005737">
    <property type="term" value="C:cytoplasm"/>
    <property type="evidence" value="ECO:0007669"/>
    <property type="project" value="UniProtKB-ARBA"/>
</dbReference>
<evidence type="ECO:0000259" key="5">
    <source>
        <dbReference type="Pfam" id="PF02359"/>
    </source>
</evidence>
<gene>
    <name evidence="6" type="ORF">NTEN_LOCUS15469</name>
</gene>
<dbReference type="SUPFAM" id="SSF50692">
    <property type="entry name" value="ADC-like"/>
    <property type="match status" value="1"/>
</dbReference>
<dbReference type="Gene3D" id="3.10.330.10">
    <property type="match status" value="1"/>
</dbReference>
<evidence type="ECO:0000313" key="6">
    <source>
        <dbReference type="EMBL" id="CAB0010425.1"/>
    </source>
</evidence>
<evidence type="ECO:0008006" key="8">
    <source>
        <dbReference type="Google" id="ProtNLM"/>
    </source>
</evidence>
<dbReference type="GO" id="GO:0005524">
    <property type="term" value="F:ATP binding"/>
    <property type="evidence" value="ECO:0007669"/>
    <property type="project" value="UniProtKB-KW"/>
</dbReference>
<dbReference type="EMBL" id="CADCXU010023032">
    <property type="protein sequence ID" value="CAB0010425.1"/>
    <property type="molecule type" value="Genomic_DNA"/>
</dbReference>
<dbReference type="Gene3D" id="1.10.8.60">
    <property type="match status" value="1"/>
</dbReference>
<dbReference type="GO" id="GO:0042254">
    <property type="term" value="P:ribosome biogenesis"/>
    <property type="evidence" value="ECO:0007669"/>
    <property type="project" value="TreeGrafter"/>
</dbReference>
<evidence type="ECO:0000256" key="3">
    <source>
        <dbReference type="SAM" id="MobiDB-lite"/>
    </source>
</evidence>
<dbReference type="SUPFAM" id="SSF52540">
    <property type="entry name" value="P-loop containing nucleoside triphosphate hydrolases"/>
    <property type="match status" value="1"/>
</dbReference>
<dbReference type="GO" id="GO:0003723">
    <property type="term" value="F:RNA binding"/>
    <property type="evidence" value="ECO:0007669"/>
    <property type="project" value="TreeGrafter"/>
</dbReference>
<dbReference type="InterPro" id="IPR009010">
    <property type="entry name" value="Asp_de-COase-like_dom_sf"/>
</dbReference>
<dbReference type="InterPro" id="IPR003959">
    <property type="entry name" value="ATPase_AAA_core"/>
</dbReference>
<evidence type="ECO:0000256" key="1">
    <source>
        <dbReference type="ARBA" id="ARBA00022741"/>
    </source>
</evidence>
<proteinExistence type="predicted"/>
<keyword evidence="2" id="KW-0067">ATP-binding</keyword>
<organism evidence="6 7">
    <name type="scientific">Nesidiocoris tenuis</name>
    <dbReference type="NCBI Taxonomy" id="355587"/>
    <lineage>
        <taxon>Eukaryota</taxon>
        <taxon>Metazoa</taxon>
        <taxon>Ecdysozoa</taxon>
        <taxon>Arthropoda</taxon>
        <taxon>Hexapoda</taxon>
        <taxon>Insecta</taxon>
        <taxon>Pterygota</taxon>
        <taxon>Neoptera</taxon>
        <taxon>Paraneoptera</taxon>
        <taxon>Hemiptera</taxon>
        <taxon>Heteroptera</taxon>
        <taxon>Panheteroptera</taxon>
        <taxon>Cimicomorpha</taxon>
        <taxon>Miridae</taxon>
        <taxon>Dicyphina</taxon>
        <taxon>Nesidiocoris</taxon>
    </lineage>
</organism>
<reference evidence="6 7" key="1">
    <citation type="submission" date="2020-02" db="EMBL/GenBank/DDBJ databases">
        <authorList>
            <person name="Ferguson B K."/>
        </authorList>
    </citation>
    <scope>NUCLEOTIDE SEQUENCE [LARGE SCALE GENOMIC DNA]</scope>
</reference>
<dbReference type="PANTHER" id="PTHR23077:SF171">
    <property type="entry name" value="NUCLEAR VALOSIN-CONTAINING PROTEIN-LIKE"/>
    <property type="match status" value="1"/>
</dbReference>
<dbReference type="GO" id="GO:1990275">
    <property type="term" value="F:preribosome binding"/>
    <property type="evidence" value="ECO:0007669"/>
    <property type="project" value="TreeGrafter"/>
</dbReference>
<dbReference type="Proteomes" id="UP000479000">
    <property type="component" value="Unassembled WGS sequence"/>
</dbReference>
<evidence type="ECO:0000259" key="4">
    <source>
        <dbReference type="Pfam" id="PF00004"/>
    </source>
</evidence>
<dbReference type="InterPro" id="IPR027417">
    <property type="entry name" value="P-loop_NTPase"/>
</dbReference>
<feature type="domain" description="ATPase AAA-type core" evidence="4">
    <location>
        <begin position="176"/>
        <end position="248"/>
    </location>
</feature>
<dbReference type="SUPFAM" id="SSF54585">
    <property type="entry name" value="Cdc48 domain 2-like"/>
    <property type="match status" value="1"/>
</dbReference>
<dbReference type="Gene3D" id="2.40.40.20">
    <property type="match status" value="1"/>
</dbReference>
<dbReference type="FunFam" id="2.40.40.20:FF:000003">
    <property type="entry name" value="Transitional endoplasmic reticulum ATPase"/>
    <property type="match status" value="1"/>
</dbReference>
<dbReference type="GO" id="GO:0016887">
    <property type="term" value="F:ATP hydrolysis activity"/>
    <property type="evidence" value="ECO:0007669"/>
    <property type="project" value="InterPro"/>
</dbReference>
<dbReference type="InterPro" id="IPR050168">
    <property type="entry name" value="AAA_ATPase_domain"/>
</dbReference>
<accession>A0A6H5H361</accession>
<evidence type="ECO:0000313" key="7">
    <source>
        <dbReference type="Proteomes" id="UP000479000"/>
    </source>
</evidence>